<dbReference type="RefSeq" id="XP_003051125.1">
    <property type="nucleotide sequence ID" value="XM_003051079.1"/>
</dbReference>
<accession>C7YR86</accession>
<sequence length="618" mass="70679">MSILRLPAEIVALLVENLDVESIFNLGLTSRRLSYILYDRRICRLALLQKANHSAEAREASETGEFARAFRRLVKRRMAVRSAEPWTVAIVAMADRFVYTNGYLCYTVNREHLRVLNVRQNPSEELKVNVPLLLRTIRDYDPLLPYSFEPLYCAEGVLSCLATQVQGSTTCCWLIIFEVRSDFQWVVMKRLCSEHQILIRNDKNYLFCVTKSHARIDGTYRWGIQRLDLATRQWSDTHVILWEFEGSNVGSEICFEIIDDHFYCVSNKLKTQTNYEIPNCYYQAVRFPVSEATHESCEKPLKRNLWRRHDAEGAVDDRWTSLQLTKDEETGEVFIIEVRREWSPGNAGSQRTCYKKRLQFSDDIVGNPLPTPPITAENSPIDPVWDCEKHSEKRTPEDIHIGDNPRDTITYTLGECQVRSYNPSCQAFVDLVYEAYTANPLLQLRVRPKMEAIKEDGIEQAVKMWPPEPSPSKPDDALTQLYAVIDPSKRFDGLEWSMDERILVYSPARREGQLRPVTLISFDPSLKLPGFPKYPLESATDAARPCVLPNTPPHSQESICSIDDITMSPRSPGEWLTSQVRHEGRSLFVTPGLPLYQTMGMGNGAAHGFDMSYSSSTG</sequence>
<dbReference type="InterPro" id="IPR036047">
    <property type="entry name" value="F-box-like_dom_sf"/>
</dbReference>
<organism evidence="2 3">
    <name type="scientific">Fusarium vanettenii (strain ATCC MYA-4622 / CBS 123669 / FGSC 9596 / NRRL 45880 / 77-13-4)</name>
    <name type="common">Fusarium solani subsp. pisi</name>
    <dbReference type="NCBI Taxonomy" id="660122"/>
    <lineage>
        <taxon>Eukaryota</taxon>
        <taxon>Fungi</taxon>
        <taxon>Dikarya</taxon>
        <taxon>Ascomycota</taxon>
        <taxon>Pezizomycotina</taxon>
        <taxon>Sordariomycetes</taxon>
        <taxon>Hypocreomycetidae</taxon>
        <taxon>Hypocreales</taxon>
        <taxon>Nectriaceae</taxon>
        <taxon>Fusarium</taxon>
        <taxon>Fusarium solani species complex</taxon>
        <taxon>Fusarium vanettenii</taxon>
    </lineage>
</organism>
<name>C7YR86_FUSV7</name>
<reference evidence="2 3" key="1">
    <citation type="journal article" date="2009" name="PLoS Genet.">
        <title>The genome of Nectria haematococca: contribution of supernumerary chromosomes to gene expansion.</title>
        <authorList>
            <person name="Coleman J.J."/>
            <person name="Rounsley S.D."/>
            <person name="Rodriguez-Carres M."/>
            <person name="Kuo A."/>
            <person name="Wasmann C.C."/>
            <person name="Grimwood J."/>
            <person name="Schmutz J."/>
            <person name="Taga M."/>
            <person name="White G.J."/>
            <person name="Zhou S."/>
            <person name="Schwartz D.C."/>
            <person name="Freitag M."/>
            <person name="Ma L.J."/>
            <person name="Danchin E.G."/>
            <person name="Henrissat B."/>
            <person name="Coutinho P.M."/>
            <person name="Nelson D.R."/>
            <person name="Straney D."/>
            <person name="Napoli C.A."/>
            <person name="Barker B.M."/>
            <person name="Gribskov M."/>
            <person name="Rep M."/>
            <person name="Kroken S."/>
            <person name="Molnar I."/>
            <person name="Rensing C."/>
            <person name="Kennell J.C."/>
            <person name="Zamora J."/>
            <person name="Farman M.L."/>
            <person name="Selker E.U."/>
            <person name="Salamov A."/>
            <person name="Shapiro H."/>
            <person name="Pangilinan J."/>
            <person name="Lindquist E."/>
            <person name="Lamers C."/>
            <person name="Grigoriev I.V."/>
            <person name="Geiser D.M."/>
            <person name="Covert S.F."/>
            <person name="Temporini E."/>
            <person name="Vanetten H.D."/>
        </authorList>
    </citation>
    <scope>NUCLEOTIDE SEQUENCE [LARGE SCALE GENOMIC DNA]</scope>
    <source>
        <strain evidence="3">ATCC MYA-4622 / CBS 123669 / FGSC 9596 / NRRL 45880 / 77-13-4</strain>
    </source>
</reference>
<dbReference type="GeneID" id="9667820"/>
<dbReference type="OrthoDB" id="5359231at2759"/>
<dbReference type="KEGG" id="nhe:NECHADRAFT_93516"/>
<dbReference type="VEuPathDB" id="FungiDB:NECHADRAFT_93516"/>
<evidence type="ECO:0000313" key="2">
    <source>
        <dbReference type="EMBL" id="EEU45412.1"/>
    </source>
</evidence>
<dbReference type="Proteomes" id="UP000005206">
    <property type="component" value="Chromosome 5"/>
</dbReference>
<dbReference type="EMBL" id="GG698899">
    <property type="protein sequence ID" value="EEU45412.1"/>
    <property type="molecule type" value="Genomic_DNA"/>
</dbReference>
<evidence type="ECO:0000313" key="3">
    <source>
        <dbReference type="Proteomes" id="UP000005206"/>
    </source>
</evidence>
<dbReference type="HOGENOM" id="CLU_015634_2_0_1"/>
<dbReference type="OMA" id="FYAVSNQ"/>
<protein>
    <recommendedName>
        <fullName evidence="1">F-box domain-containing protein</fullName>
    </recommendedName>
</protein>
<feature type="domain" description="F-box" evidence="1">
    <location>
        <begin position="1"/>
        <end position="51"/>
    </location>
</feature>
<dbReference type="InParanoid" id="C7YR86"/>
<keyword evidence="3" id="KW-1185">Reference proteome</keyword>
<dbReference type="eggNOG" id="ENOG502RYII">
    <property type="taxonomic scope" value="Eukaryota"/>
</dbReference>
<dbReference type="InterPro" id="IPR001810">
    <property type="entry name" value="F-box_dom"/>
</dbReference>
<dbReference type="AlphaFoldDB" id="C7YR86"/>
<dbReference type="SUPFAM" id="SSF81383">
    <property type="entry name" value="F-box domain"/>
    <property type="match status" value="1"/>
</dbReference>
<evidence type="ECO:0000259" key="1">
    <source>
        <dbReference type="PROSITE" id="PS50181"/>
    </source>
</evidence>
<gene>
    <name evidence="2" type="ORF">NECHADRAFT_93516</name>
</gene>
<proteinExistence type="predicted"/>
<dbReference type="PROSITE" id="PS50181">
    <property type="entry name" value="FBOX"/>
    <property type="match status" value="1"/>
</dbReference>